<keyword evidence="13" id="KW-0472">Membrane</keyword>
<proteinExistence type="inferred from homology"/>
<dbReference type="GO" id="GO:0020037">
    <property type="term" value="F:heme binding"/>
    <property type="evidence" value="ECO:0007669"/>
    <property type="project" value="InterPro"/>
</dbReference>
<evidence type="ECO:0000256" key="1">
    <source>
        <dbReference type="ARBA" id="ARBA00001971"/>
    </source>
</evidence>
<evidence type="ECO:0000256" key="9">
    <source>
        <dbReference type="ARBA" id="ARBA00022848"/>
    </source>
</evidence>
<dbReference type="InterPro" id="IPR017972">
    <property type="entry name" value="Cyt_P450_CS"/>
</dbReference>
<keyword evidence="9" id="KW-0492">Microsome</keyword>
<keyword evidence="7 14" id="KW-0479">Metal-binding</keyword>
<dbReference type="PROSITE" id="PS00086">
    <property type="entry name" value="CYTOCHROME_P450"/>
    <property type="match status" value="1"/>
</dbReference>
<comment type="cofactor">
    <cofactor evidence="1 14">
        <name>heme</name>
        <dbReference type="ChEBI" id="CHEBI:30413"/>
    </cofactor>
</comment>
<comment type="function">
    <text evidence="2">May be involved in the metabolism of insect hormones and in the breakdown of synthetic insecticides.</text>
</comment>
<dbReference type="PANTHER" id="PTHR24291">
    <property type="entry name" value="CYTOCHROME P450 FAMILY 4"/>
    <property type="match status" value="1"/>
</dbReference>
<dbReference type="Pfam" id="PF00067">
    <property type="entry name" value="p450"/>
    <property type="match status" value="1"/>
</dbReference>
<evidence type="ECO:0000256" key="4">
    <source>
        <dbReference type="ARBA" id="ARBA00004406"/>
    </source>
</evidence>
<dbReference type="GO" id="GO:0016705">
    <property type="term" value="F:oxidoreductase activity, acting on paired donors, with incorporation or reduction of molecular oxygen"/>
    <property type="evidence" value="ECO:0007669"/>
    <property type="project" value="InterPro"/>
</dbReference>
<keyword evidence="10 15" id="KW-0560">Oxidoreductase</keyword>
<evidence type="ECO:0008006" key="18">
    <source>
        <dbReference type="Google" id="ProtNLM"/>
    </source>
</evidence>
<dbReference type="OrthoDB" id="1470350at2759"/>
<feature type="binding site" description="axial binding residue" evidence="14">
    <location>
        <position position="449"/>
    </location>
    <ligand>
        <name>heme</name>
        <dbReference type="ChEBI" id="CHEBI:30413"/>
    </ligand>
    <ligandPart>
        <name>Fe</name>
        <dbReference type="ChEBI" id="CHEBI:18248"/>
    </ligandPart>
</feature>
<dbReference type="PRINTS" id="PR00385">
    <property type="entry name" value="P450"/>
</dbReference>
<dbReference type="AlphaFoldDB" id="A0A9N9QXB0"/>
<organism evidence="16 17">
    <name type="scientific">Diatraea saccharalis</name>
    <name type="common">sugarcane borer</name>
    <dbReference type="NCBI Taxonomy" id="40085"/>
    <lineage>
        <taxon>Eukaryota</taxon>
        <taxon>Metazoa</taxon>
        <taxon>Ecdysozoa</taxon>
        <taxon>Arthropoda</taxon>
        <taxon>Hexapoda</taxon>
        <taxon>Insecta</taxon>
        <taxon>Pterygota</taxon>
        <taxon>Neoptera</taxon>
        <taxon>Endopterygota</taxon>
        <taxon>Lepidoptera</taxon>
        <taxon>Glossata</taxon>
        <taxon>Ditrysia</taxon>
        <taxon>Pyraloidea</taxon>
        <taxon>Crambidae</taxon>
        <taxon>Crambinae</taxon>
        <taxon>Diatraea</taxon>
    </lineage>
</organism>
<gene>
    <name evidence="16" type="ORF">DIATSA_LOCUS3240</name>
</gene>
<protein>
    <recommendedName>
        <fullName evidence="18">Cytochrome P450</fullName>
    </recommendedName>
</protein>
<evidence type="ECO:0000256" key="12">
    <source>
        <dbReference type="ARBA" id="ARBA00023033"/>
    </source>
</evidence>
<dbReference type="InterPro" id="IPR001128">
    <property type="entry name" value="Cyt_P450"/>
</dbReference>
<dbReference type="GO" id="GO:0004497">
    <property type="term" value="F:monooxygenase activity"/>
    <property type="evidence" value="ECO:0007669"/>
    <property type="project" value="UniProtKB-KW"/>
</dbReference>
<evidence type="ECO:0000313" key="16">
    <source>
        <dbReference type="EMBL" id="CAG9785186.1"/>
    </source>
</evidence>
<comment type="subcellular location">
    <subcellularLocation>
        <location evidence="4">Endoplasmic reticulum membrane</location>
        <topology evidence="4">Peripheral membrane protein</topology>
    </subcellularLocation>
    <subcellularLocation>
        <location evidence="3">Microsome membrane</location>
        <topology evidence="3">Peripheral membrane protein</topology>
    </subcellularLocation>
</comment>
<evidence type="ECO:0000256" key="13">
    <source>
        <dbReference type="ARBA" id="ARBA00023136"/>
    </source>
</evidence>
<dbReference type="EMBL" id="OU893344">
    <property type="protein sequence ID" value="CAG9785186.1"/>
    <property type="molecule type" value="Genomic_DNA"/>
</dbReference>
<evidence type="ECO:0000256" key="11">
    <source>
        <dbReference type="ARBA" id="ARBA00023004"/>
    </source>
</evidence>
<dbReference type="Proteomes" id="UP001153714">
    <property type="component" value="Chromosome 13"/>
</dbReference>
<dbReference type="SUPFAM" id="SSF48264">
    <property type="entry name" value="Cytochrome P450"/>
    <property type="match status" value="1"/>
</dbReference>
<dbReference type="Gene3D" id="1.10.630.10">
    <property type="entry name" value="Cytochrome P450"/>
    <property type="match status" value="1"/>
</dbReference>
<dbReference type="PANTHER" id="PTHR24291:SF189">
    <property type="entry name" value="CYTOCHROME P450 4C3-RELATED"/>
    <property type="match status" value="1"/>
</dbReference>
<sequence length="506" mass="57777">MIIFLLIVIAIPTLLLILNRIKNRRFYELANKIPAAKGNLPLIGIAHKFIGSTGKNAYKVITSLSHQSLENGGIVKFCMGPNVNFVLTNVEDVDFLLKSQLGKTSEYVLLEDFIGKSTLNAPVPIWKRHRKILIPNFTSKMMENYFPIFVAKSKKLVDVLEKHVGGGEFELFPHISAYELAIVCETSYGLTVNCQEDSSYPVLVQVETLMEIASERLFMVWQHPDWIFKLTPHYSKYYNARQVLYEFMLKVINDKRDEMRAKRRENPNKETEISESEIPSFLELVLSLEGNDGYTDMELMQELIALTLAGTDTSAISLSFLFELLSKYPDVQEKLYQEIHDMFGDSDRTVEKEDIPKLQYLDMVFKESLRLYSAASVIGRRVEQEIKLPSGVTLPANCDAFVSIYGVHRDPQVWGPDAEVFDPDRFLPGRYKSLHPCSFLPFSYGQRNCPGFHFGTMTLKIAVIDVLRKFKIVGTPSESRIPKLEAKFDILAKPLHAVRISVERRK</sequence>
<reference evidence="16" key="2">
    <citation type="submission" date="2022-10" db="EMBL/GenBank/DDBJ databases">
        <authorList>
            <consortium name="ENA_rothamsted_submissions"/>
            <consortium name="culmorum"/>
            <person name="King R."/>
        </authorList>
    </citation>
    <scope>NUCLEOTIDE SEQUENCE</scope>
</reference>
<evidence type="ECO:0000256" key="2">
    <source>
        <dbReference type="ARBA" id="ARBA00003690"/>
    </source>
</evidence>
<evidence type="ECO:0000256" key="8">
    <source>
        <dbReference type="ARBA" id="ARBA00022824"/>
    </source>
</evidence>
<evidence type="ECO:0000256" key="10">
    <source>
        <dbReference type="ARBA" id="ARBA00023002"/>
    </source>
</evidence>
<dbReference type="InterPro" id="IPR002401">
    <property type="entry name" value="Cyt_P450_E_grp-I"/>
</dbReference>
<dbReference type="GO" id="GO:0005506">
    <property type="term" value="F:iron ion binding"/>
    <property type="evidence" value="ECO:0007669"/>
    <property type="project" value="InterPro"/>
</dbReference>
<keyword evidence="11 14" id="KW-0408">Iron</keyword>
<evidence type="ECO:0000256" key="6">
    <source>
        <dbReference type="ARBA" id="ARBA00022617"/>
    </source>
</evidence>
<accession>A0A9N9QXB0</accession>
<keyword evidence="12 15" id="KW-0503">Monooxygenase</keyword>
<evidence type="ECO:0000313" key="17">
    <source>
        <dbReference type="Proteomes" id="UP001153714"/>
    </source>
</evidence>
<dbReference type="CDD" id="cd20628">
    <property type="entry name" value="CYP4"/>
    <property type="match status" value="1"/>
</dbReference>
<keyword evidence="6 14" id="KW-0349">Heme</keyword>
<dbReference type="InterPro" id="IPR050196">
    <property type="entry name" value="Cytochrome_P450_Monoox"/>
</dbReference>
<evidence type="ECO:0000256" key="5">
    <source>
        <dbReference type="ARBA" id="ARBA00010617"/>
    </source>
</evidence>
<evidence type="ECO:0000256" key="7">
    <source>
        <dbReference type="ARBA" id="ARBA00022723"/>
    </source>
</evidence>
<comment type="similarity">
    <text evidence="5 15">Belongs to the cytochrome P450 family.</text>
</comment>
<dbReference type="PRINTS" id="PR00463">
    <property type="entry name" value="EP450I"/>
</dbReference>
<keyword evidence="8" id="KW-0256">Endoplasmic reticulum</keyword>
<dbReference type="InterPro" id="IPR036396">
    <property type="entry name" value="Cyt_P450_sf"/>
</dbReference>
<name>A0A9N9QXB0_9NEOP</name>
<dbReference type="GO" id="GO:0005789">
    <property type="term" value="C:endoplasmic reticulum membrane"/>
    <property type="evidence" value="ECO:0007669"/>
    <property type="project" value="UniProtKB-SubCell"/>
</dbReference>
<evidence type="ECO:0000256" key="14">
    <source>
        <dbReference type="PIRSR" id="PIRSR602401-1"/>
    </source>
</evidence>
<keyword evidence="17" id="KW-1185">Reference proteome</keyword>
<evidence type="ECO:0000256" key="3">
    <source>
        <dbReference type="ARBA" id="ARBA00004174"/>
    </source>
</evidence>
<reference evidence="16" key="1">
    <citation type="submission" date="2021-12" db="EMBL/GenBank/DDBJ databases">
        <authorList>
            <person name="King R."/>
        </authorList>
    </citation>
    <scope>NUCLEOTIDE SEQUENCE</scope>
</reference>
<evidence type="ECO:0000256" key="15">
    <source>
        <dbReference type="RuleBase" id="RU000461"/>
    </source>
</evidence>